<keyword evidence="3" id="KW-0175">Coiled coil</keyword>
<gene>
    <name evidence="5" type="ORF">GCM10010916_04680</name>
</gene>
<feature type="domain" description="HTH araC/xylS-type" evidence="4">
    <location>
        <begin position="196"/>
        <end position="294"/>
    </location>
</feature>
<dbReference type="GO" id="GO:0043565">
    <property type="term" value="F:sequence-specific DNA binding"/>
    <property type="evidence" value="ECO:0007669"/>
    <property type="project" value="InterPro"/>
</dbReference>
<dbReference type="SUPFAM" id="SSF46689">
    <property type="entry name" value="Homeodomain-like"/>
    <property type="match status" value="2"/>
</dbReference>
<protein>
    <submittedName>
        <fullName evidence="5">Transcriptional regulator</fullName>
    </submittedName>
</protein>
<dbReference type="RefSeq" id="WP_188528623.1">
    <property type="nucleotide sequence ID" value="NZ_BMGR01000001.1"/>
</dbReference>
<dbReference type="SMART" id="SM00342">
    <property type="entry name" value="HTH_ARAC"/>
    <property type="match status" value="1"/>
</dbReference>
<organism evidence="5 6">
    <name type="scientific">Paenibacillus abyssi</name>
    <dbReference type="NCBI Taxonomy" id="1340531"/>
    <lineage>
        <taxon>Bacteria</taxon>
        <taxon>Bacillati</taxon>
        <taxon>Bacillota</taxon>
        <taxon>Bacilli</taxon>
        <taxon>Bacillales</taxon>
        <taxon>Paenibacillaceae</taxon>
        <taxon>Paenibacillus</taxon>
    </lineage>
</organism>
<dbReference type="PANTHER" id="PTHR43436:SF1">
    <property type="entry name" value="TRANSCRIPTIONAL REGULATORY PROTEIN"/>
    <property type="match status" value="1"/>
</dbReference>
<dbReference type="InterPro" id="IPR009057">
    <property type="entry name" value="Homeodomain-like_sf"/>
</dbReference>
<keyword evidence="6" id="KW-1185">Reference proteome</keyword>
<dbReference type="PANTHER" id="PTHR43436">
    <property type="entry name" value="ARAC-FAMILY TRANSCRIPTIONAL REGULATOR"/>
    <property type="match status" value="1"/>
</dbReference>
<dbReference type="AlphaFoldDB" id="A0A917CIX4"/>
<evidence type="ECO:0000259" key="4">
    <source>
        <dbReference type="PROSITE" id="PS01124"/>
    </source>
</evidence>
<evidence type="ECO:0000256" key="3">
    <source>
        <dbReference type="SAM" id="Coils"/>
    </source>
</evidence>
<dbReference type="Pfam" id="PF12833">
    <property type="entry name" value="HTH_18"/>
    <property type="match status" value="1"/>
</dbReference>
<comment type="caution">
    <text evidence="5">The sequence shown here is derived from an EMBL/GenBank/DDBJ whole genome shotgun (WGS) entry which is preliminary data.</text>
</comment>
<feature type="coiled-coil region" evidence="3">
    <location>
        <begin position="289"/>
        <end position="316"/>
    </location>
</feature>
<reference evidence="5" key="1">
    <citation type="journal article" date="2014" name="Int. J. Syst. Evol. Microbiol.">
        <title>Complete genome sequence of Corynebacterium casei LMG S-19264T (=DSM 44701T), isolated from a smear-ripened cheese.</title>
        <authorList>
            <consortium name="US DOE Joint Genome Institute (JGI-PGF)"/>
            <person name="Walter F."/>
            <person name="Albersmeier A."/>
            <person name="Kalinowski J."/>
            <person name="Ruckert C."/>
        </authorList>
    </citation>
    <scope>NUCLEOTIDE SEQUENCE</scope>
    <source>
        <strain evidence="5">CGMCC 1.12987</strain>
    </source>
</reference>
<dbReference type="Gene3D" id="1.10.10.60">
    <property type="entry name" value="Homeodomain-like"/>
    <property type="match status" value="2"/>
</dbReference>
<name>A0A917CIX4_9BACL</name>
<dbReference type="EMBL" id="BMGR01000001">
    <property type="protein sequence ID" value="GGF90373.1"/>
    <property type="molecule type" value="Genomic_DNA"/>
</dbReference>
<proteinExistence type="predicted"/>
<evidence type="ECO:0000256" key="1">
    <source>
        <dbReference type="ARBA" id="ARBA00023015"/>
    </source>
</evidence>
<dbReference type="Proteomes" id="UP000644756">
    <property type="component" value="Unassembled WGS sequence"/>
</dbReference>
<sequence length="317" mass="36055">MFEETKSRQDKLTSLISRHCKQAGVMQTEIPSLFLIRSDKSDERAYRVFSPSFCFVAQGLKEILLADERLEYGPSNYLITSMNLPVIGQVIKASPDVPYLSLKLELTQNEILEVLKEAQLNPRPTDNGSRAMVVGQIESTILDAVLRLVQLLDSPQDIPYLAPIHKKEIIYRLMQGQYGSTLAQIAIEGSNTYRIREAIDQIIQQYDQPLKIEELADVASMSVSSFHRHFKEITAMSPLQFQKQLRLQEARSLLLRESADATEVAFRVGYESASQFSREYSRMFGFPPKTDIKRLKETYEQKAENADQNLVGVSNLN</sequence>
<dbReference type="GO" id="GO:0003700">
    <property type="term" value="F:DNA-binding transcription factor activity"/>
    <property type="evidence" value="ECO:0007669"/>
    <property type="project" value="InterPro"/>
</dbReference>
<dbReference type="InterPro" id="IPR009594">
    <property type="entry name" value="Tscrpt_reg_HTH_AraC_N"/>
</dbReference>
<evidence type="ECO:0000313" key="6">
    <source>
        <dbReference type="Proteomes" id="UP000644756"/>
    </source>
</evidence>
<dbReference type="InterPro" id="IPR018060">
    <property type="entry name" value="HTH_AraC"/>
</dbReference>
<evidence type="ECO:0000256" key="2">
    <source>
        <dbReference type="ARBA" id="ARBA00023163"/>
    </source>
</evidence>
<evidence type="ECO:0000313" key="5">
    <source>
        <dbReference type="EMBL" id="GGF90373.1"/>
    </source>
</evidence>
<keyword evidence="1" id="KW-0805">Transcription regulation</keyword>
<reference evidence="5" key="2">
    <citation type="submission" date="2020-09" db="EMBL/GenBank/DDBJ databases">
        <authorList>
            <person name="Sun Q."/>
            <person name="Zhou Y."/>
        </authorList>
    </citation>
    <scope>NUCLEOTIDE SEQUENCE</scope>
    <source>
        <strain evidence="5">CGMCC 1.12987</strain>
    </source>
</reference>
<keyword evidence="2" id="KW-0804">Transcription</keyword>
<dbReference type="PROSITE" id="PS01124">
    <property type="entry name" value="HTH_ARAC_FAMILY_2"/>
    <property type="match status" value="1"/>
</dbReference>
<dbReference type="Pfam" id="PF06719">
    <property type="entry name" value="AraC_N"/>
    <property type="match status" value="1"/>
</dbReference>
<accession>A0A917CIX4</accession>